<evidence type="ECO:0000313" key="1">
    <source>
        <dbReference type="EMBL" id="OQX51244.1"/>
    </source>
</evidence>
<comment type="caution">
    <text evidence="1">The sequence shown here is derived from an EMBL/GenBank/DDBJ whole genome shotgun (WGS) entry which is preliminary data.</text>
</comment>
<reference evidence="2" key="1">
    <citation type="submission" date="2017-03" db="EMBL/GenBank/DDBJ databases">
        <title>Novel pathways for hydrocarbon cycling and metabolic interdependencies in hydrothermal sediment communities.</title>
        <authorList>
            <person name="Dombrowski N."/>
            <person name="Seitz K."/>
            <person name="Teske A."/>
            <person name="Baker B."/>
        </authorList>
    </citation>
    <scope>NUCLEOTIDE SEQUENCE [LARGE SCALE GENOMIC DNA]</scope>
</reference>
<accession>A0A1W9NYR4</accession>
<proteinExistence type="predicted"/>
<protein>
    <submittedName>
        <fullName evidence="1">Uncharacterized protein</fullName>
    </submittedName>
</protein>
<gene>
    <name evidence="1" type="ORF">B5M47_01670</name>
</gene>
<name>A0A1W9NYR4_UNCC3</name>
<sequence length="119" mass="13695">MLGAYGPPIILDMSEEKNAVAQYYLTSPHKKAKDFRSNNNYKQILALALKDKIKANDVYQNTSVAEGEKQRGRVIGTMLKNLVKWGFLVKTGEKDSLYRQEIFSLNESLRRRIQMLVEK</sequence>
<evidence type="ECO:0000313" key="2">
    <source>
        <dbReference type="Proteomes" id="UP000192520"/>
    </source>
</evidence>
<organism evidence="1 2">
    <name type="scientific">candidate division CPR3 bacterium 4484_211</name>
    <dbReference type="NCBI Taxonomy" id="1968527"/>
    <lineage>
        <taxon>Bacteria</taxon>
        <taxon>Bacteria division CPR3</taxon>
    </lineage>
</organism>
<dbReference type="AlphaFoldDB" id="A0A1W9NYR4"/>
<dbReference type="EMBL" id="MZGJ01000006">
    <property type="protein sequence ID" value="OQX51244.1"/>
    <property type="molecule type" value="Genomic_DNA"/>
</dbReference>
<dbReference type="Proteomes" id="UP000192520">
    <property type="component" value="Unassembled WGS sequence"/>
</dbReference>